<dbReference type="Proteomes" id="UP000254400">
    <property type="component" value="Unassembled WGS sequence"/>
</dbReference>
<reference evidence="1 2" key="1">
    <citation type="submission" date="2018-06" db="EMBL/GenBank/DDBJ databases">
        <authorList>
            <consortium name="Pathogen Informatics"/>
            <person name="Doyle S."/>
        </authorList>
    </citation>
    <scope>NUCLEOTIDE SEQUENCE [LARGE SCALE GENOMIC DNA]</scope>
    <source>
        <strain evidence="1 2">NCTC10343</strain>
    </source>
</reference>
<sequence length="48" mass="5249">MKKTKPSKVKASMYYNIAAMLTTLAVASVSTASLSWIHSPEPPKELLK</sequence>
<dbReference type="GeneID" id="93346277"/>
<dbReference type="NCBIfam" id="TIGR04223">
    <property type="entry name" value="quorum_AgrD"/>
    <property type="match status" value="1"/>
</dbReference>
<gene>
    <name evidence="1" type="ORF">NCTC10343_02903</name>
</gene>
<dbReference type="RefSeq" id="WP_016821994.1">
    <property type="nucleotide sequence ID" value="NZ_CP036496.1"/>
</dbReference>
<accession>A0A378XYX8</accession>
<protein>
    <submittedName>
        <fullName evidence="1">Cyclic lactone autoinducer peptide</fullName>
    </submittedName>
</protein>
<dbReference type="AlphaFoldDB" id="A0A378XYX8"/>
<proteinExistence type="predicted"/>
<evidence type="ECO:0000313" key="2">
    <source>
        <dbReference type="Proteomes" id="UP000254400"/>
    </source>
</evidence>
<evidence type="ECO:0000313" key="1">
    <source>
        <dbReference type="EMBL" id="SUA70034.1"/>
    </source>
</evidence>
<organism evidence="1 2">
    <name type="scientific">Paenibacillus polymyxa</name>
    <name type="common">Bacillus polymyxa</name>
    <dbReference type="NCBI Taxonomy" id="1406"/>
    <lineage>
        <taxon>Bacteria</taxon>
        <taxon>Bacillati</taxon>
        <taxon>Bacillota</taxon>
        <taxon>Bacilli</taxon>
        <taxon>Bacillales</taxon>
        <taxon>Paenibacillaceae</taxon>
        <taxon>Paenibacillus</taxon>
    </lineage>
</organism>
<dbReference type="InterPro" id="IPR009229">
    <property type="entry name" value="AgrD"/>
</dbReference>
<dbReference type="EMBL" id="UGSC01000001">
    <property type="protein sequence ID" value="SUA70034.1"/>
    <property type="molecule type" value="Genomic_DNA"/>
</dbReference>
<name>A0A378XYX8_PAEPO</name>